<dbReference type="Gene3D" id="1.10.3210.30">
    <property type="match status" value="1"/>
</dbReference>
<dbReference type="PROSITE" id="PS51192">
    <property type="entry name" value="HELICASE_ATP_BIND_1"/>
    <property type="match status" value="1"/>
</dbReference>
<dbReference type="InterPro" id="IPR006474">
    <property type="entry name" value="Helicase_Cas3_CRISPR-ass_core"/>
</dbReference>
<dbReference type="NCBIfam" id="TIGR01587">
    <property type="entry name" value="cas3_core"/>
    <property type="match status" value="1"/>
</dbReference>
<comment type="similarity">
    <text evidence="2">In the central section; belongs to the CRISPR-associated helicase Cas3 family.</text>
</comment>
<reference evidence="12" key="1">
    <citation type="journal article" date="2020" name="Appl. Environ. Microbiol.">
        <title>Medium-Chain Fatty Acid Synthesis by 'Candidatus Weimeria bifida' gen. nov., sp. nov., and 'Candidatus Pseudoramibacter fermentans' sp. nov.</title>
        <authorList>
            <person name="Scarborough M.J."/>
            <person name="Myers K.S."/>
            <person name="Donohue T.J."/>
            <person name="Noguera D.R."/>
        </authorList>
    </citation>
    <scope>NUCLEOTIDE SEQUENCE</scope>
    <source>
        <strain evidence="12">LCO1.1</strain>
    </source>
</reference>
<dbReference type="Proteomes" id="UP000460257">
    <property type="component" value="Unassembled WGS sequence"/>
</dbReference>
<keyword evidence="7" id="KW-0347">Helicase</keyword>
<dbReference type="SMART" id="SM00487">
    <property type="entry name" value="DEXDc"/>
    <property type="match status" value="1"/>
</dbReference>
<gene>
    <name evidence="12" type="primary">cas3</name>
    <name evidence="12" type="ORF">FRC54_02420</name>
</gene>
<dbReference type="NCBIfam" id="TIGR01596">
    <property type="entry name" value="cas3_HD"/>
    <property type="match status" value="1"/>
</dbReference>
<comment type="caution">
    <text evidence="12">The sequence shown here is derived from an EMBL/GenBank/DDBJ whole genome shotgun (WGS) entry which is preliminary data.</text>
</comment>
<dbReference type="GO" id="GO:0005524">
    <property type="term" value="F:ATP binding"/>
    <property type="evidence" value="ECO:0007669"/>
    <property type="project" value="UniProtKB-KW"/>
</dbReference>
<comment type="similarity">
    <text evidence="1">In the N-terminal section; belongs to the CRISPR-associated nuclease Cas3-HD family.</text>
</comment>
<dbReference type="GO" id="GO:0051607">
    <property type="term" value="P:defense response to virus"/>
    <property type="evidence" value="ECO:0007669"/>
    <property type="project" value="UniProtKB-KW"/>
</dbReference>
<dbReference type="PROSITE" id="PS51643">
    <property type="entry name" value="HD_CAS3"/>
    <property type="match status" value="1"/>
</dbReference>
<protein>
    <submittedName>
        <fullName evidence="12">CRISPR-associated helicase Cas3</fullName>
    </submittedName>
</protein>
<dbReference type="SUPFAM" id="SSF109604">
    <property type="entry name" value="HD-domain/PDEase-like"/>
    <property type="match status" value="1"/>
</dbReference>
<evidence type="ECO:0000313" key="12">
    <source>
        <dbReference type="EMBL" id="MQN00832.1"/>
    </source>
</evidence>
<dbReference type="InterPro" id="IPR011545">
    <property type="entry name" value="DEAD/DEAH_box_helicase_dom"/>
</dbReference>
<evidence type="ECO:0000256" key="7">
    <source>
        <dbReference type="ARBA" id="ARBA00022806"/>
    </source>
</evidence>
<feature type="domain" description="HD Cas3-type" evidence="11">
    <location>
        <begin position="8"/>
        <end position="198"/>
    </location>
</feature>
<evidence type="ECO:0000259" key="11">
    <source>
        <dbReference type="PROSITE" id="PS51643"/>
    </source>
</evidence>
<evidence type="ECO:0000313" key="13">
    <source>
        <dbReference type="Proteomes" id="UP000460257"/>
    </source>
</evidence>
<dbReference type="AlphaFoldDB" id="A0A6N7IYI8"/>
<evidence type="ECO:0000256" key="8">
    <source>
        <dbReference type="ARBA" id="ARBA00022840"/>
    </source>
</evidence>
<dbReference type="InterPro" id="IPR027417">
    <property type="entry name" value="P-loop_NTPase"/>
</dbReference>
<name>A0A6N7IYI8_9FIRM</name>
<dbReference type="Pfam" id="PF00270">
    <property type="entry name" value="DEAD"/>
    <property type="match status" value="1"/>
</dbReference>
<evidence type="ECO:0000256" key="2">
    <source>
        <dbReference type="ARBA" id="ARBA00009046"/>
    </source>
</evidence>
<dbReference type="InterPro" id="IPR014001">
    <property type="entry name" value="Helicase_ATP-bd"/>
</dbReference>
<dbReference type="SUPFAM" id="SSF52540">
    <property type="entry name" value="P-loop containing nucleoside triphosphate hydrolases"/>
    <property type="match status" value="1"/>
</dbReference>
<dbReference type="CDD" id="cd18785">
    <property type="entry name" value="SF2_C"/>
    <property type="match status" value="1"/>
</dbReference>
<dbReference type="Gene3D" id="3.40.50.300">
    <property type="entry name" value="P-loop containing nucleotide triphosphate hydrolases"/>
    <property type="match status" value="2"/>
</dbReference>
<evidence type="ECO:0000256" key="5">
    <source>
        <dbReference type="ARBA" id="ARBA00022741"/>
    </source>
</evidence>
<dbReference type="EMBL" id="VOGC01000002">
    <property type="protein sequence ID" value="MQN00832.1"/>
    <property type="molecule type" value="Genomic_DNA"/>
</dbReference>
<keyword evidence="13" id="KW-1185">Reference proteome</keyword>
<evidence type="ECO:0000256" key="6">
    <source>
        <dbReference type="ARBA" id="ARBA00022801"/>
    </source>
</evidence>
<evidence type="ECO:0000256" key="9">
    <source>
        <dbReference type="ARBA" id="ARBA00023118"/>
    </source>
</evidence>
<dbReference type="InterPro" id="IPR006483">
    <property type="entry name" value="CRISPR-assoc_Cas3_HD"/>
</dbReference>
<proteinExistence type="inferred from homology"/>
<evidence type="ECO:0000256" key="4">
    <source>
        <dbReference type="ARBA" id="ARBA00022723"/>
    </source>
</evidence>
<dbReference type="InterPro" id="IPR054712">
    <property type="entry name" value="Cas3-like_dom"/>
</dbReference>
<dbReference type="InterPro" id="IPR038257">
    <property type="entry name" value="CRISPR-assoc_Cas3_HD_sf"/>
</dbReference>
<dbReference type="GO" id="GO:0004518">
    <property type="term" value="F:nuclease activity"/>
    <property type="evidence" value="ECO:0007669"/>
    <property type="project" value="UniProtKB-KW"/>
</dbReference>
<dbReference type="GO" id="GO:0046872">
    <property type="term" value="F:metal ion binding"/>
    <property type="evidence" value="ECO:0007669"/>
    <property type="project" value="UniProtKB-KW"/>
</dbReference>
<keyword evidence="4" id="KW-0479">Metal-binding</keyword>
<dbReference type="GO" id="GO:0004386">
    <property type="term" value="F:helicase activity"/>
    <property type="evidence" value="ECO:0007669"/>
    <property type="project" value="UniProtKB-KW"/>
</dbReference>
<keyword evidence="9" id="KW-0051">Antiviral defense</keyword>
<evidence type="ECO:0000256" key="3">
    <source>
        <dbReference type="ARBA" id="ARBA00022722"/>
    </source>
</evidence>
<dbReference type="GO" id="GO:0003676">
    <property type="term" value="F:nucleic acid binding"/>
    <property type="evidence" value="ECO:0007669"/>
    <property type="project" value="InterPro"/>
</dbReference>
<dbReference type="CDD" id="cd17930">
    <property type="entry name" value="DEXHc_cas3"/>
    <property type="match status" value="1"/>
</dbReference>
<keyword evidence="5" id="KW-0547">Nucleotide-binding</keyword>
<keyword evidence="8" id="KW-0067">ATP-binding</keyword>
<accession>A0A6N7IYI8</accession>
<keyword evidence="3" id="KW-0540">Nuclease</keyword>
<evidence type="ECO:0000256" key="1">
    <source>
        <dbReference type="ARBA" id="ARBA00006847"/>
    </source>
</evidence>
<dbReference type="Pfam" id="PF22590">
    <property type="entry name" value="Cas3-like_C_2"/>
    <property type="match status" value="1"/>
</dbReference>
<feature type="domain" description="Helicase ATP-binding" evidence="10">
    <location>
        <begin position="257"/>
        <end position="433"/>
    </location>
</feature>
<keyword evidence="6" id="KW-0378">Hydrolase</keyword>
<dbReference type="CDD" id="cd09641">
    <property type="entry name" value="Cas3''_I"/>
    <property type="match status" value="1"/>
</dbReference>
<organism evidence="12 13">
    <name type="scientific">Candidatus Weimeria bifida</name>
    <dbReference type="NCBI Taxonomy" id="2599074"/>
    <lineage>
        <taxon>Bacteria</taxon>
        <taxon>Bacillati</taxon>
        <taxon>Bacillota</taxon>
        <taxon>Clostridia</taxon>
        <taxon>Lachnospirales</taxon>
        <taxon>Lachnospiraceae</taxon>
        <taxon>Candidatus Weimeria</taxon>
    </lineage>
</organism>
<dbReference type="GO" id="GO:0016787">
    <property type="term" value="F:hydrolase activity"/>
    <property type="evidence" value="ECO:0007669"/>
    <property type="project" value="UniProtKB-KW"/>
</dbReference>
<sequence length="760" mass="86552">MEYFSHTRADKNEYLIDHLKNTGDLASFFASSFGGSEIAEQAGLLHDLGKHTEKFQGVLAGIVHGIDHSAVGAEYYWNTASYGDEEIINDPFFAQIICNSIQSHHSDLHGELTDRALDDEEYMAYPDFSEKKTITDNHKENALASEKELNQITDYVRENNLIKIISGKKLPNSDEMLPEAKMLYERMIYSCLVDADYSSTAAFYDDIDYSAYKEEKKLNPNDLLKKLDDYRDYKGYGRSDSGLNGLRDKVYSSCAKAGSELPTGLYTLTAPTGTGKTHALIKFALEQAKRNGQKRIFVVLPYLSIIEQNASEYCDIFGKENCLEQDSQSEIPEEIKLYSDRWDYPIIVTTSVSFFETLCGGAAPKERKLHNISNSVIVFDEAQTLPSYLLDVTMKSLEALPEYFNTTVLLSTATQPDYRLRSNLNDLCFTEIIPNVHDLYKEYGKIRKLIVSSEVKKPSTYEELADIYDLDQQLFVFNTTGKALKMFKLLKEKYGEENCFLLSSALCSEHKSDTIRAIRERISKGLSCFVSATQCIEAGVDLDFPVGMRECAPLPSIIQTAGRINRNGNTIGKFHVFVLEDNGKNGYPGITYRNESFVTRNIIEKSGLDTNDNSLITDYYREIYSGDAEENSDKSEITEAIEELDTHKLYENYKLIEDNEELNVIVPYKRKEFEQIHQQLSFQNYCITKSEMKESRVMTVRLYGNKKIHEYLGRHCRRLSAKSSDTGNEIGINWYIVEDVDIYDLKEGLIKEEKEGGFVF</sequence>
<evidence type="ECO:0000259" key="10">
    <source>
        <dbReference type="PROSITE" id="PS51192"/>
    </source>
</evidence>